<dbReference type="Gene3D" id="1.20.120.1180">
    <property type="match status" value="1"/>
</dbReference>
<sequence length="281" mass="31996">MEKFKKVITADGSFTFYHPLFGESYHSISAGAIGESLKKFLLPSNLLWKAKRQKEIYLLEVGFGLGYNLTVTAVKLKEVRPNLKIHYFGLEYQIVPPIGELELPSPYEGFHEKLRENLLKKEKTSFEIENVSVNLLLGDARKRIKELGNLKFDAIYHDAFSPKRNAELWTLEFLALLKEIIKEEGFWVSYSTALPVRRALWELGFKIFNTKPVGRKSPGTAATLKGTPAGDTVYPLSEKEVKKILTSPKAVPYRDPCLCLPREKILENYLNTIGNNSKRET</sequence>
<accession>A0A9D0YQ69</accession>
<organism evidence="2 3">
    <name type="scientific">Aquifex aeolicus</name>
    <dbReference type="NCBI Taxonomy" id="63363"/>
    <lineage>
        <taxon>Bacteria</taxon>
        <taxon>Pseudomonadati</taxon>
        <taxon>Aquificota</taxon>
        <taxon>Aquificia</taxon>
        <taxon>Aquificales</taxon>
        <taxon>Aquificaceae</taxon>
        <taxon>Aquifex</taxon>
    </lineage>
</organism>
<reference evidence="2" key="1">
    <citation type="journal article" date="2020" name="ISME J.">
        <title>Gammaproteobacteria mediating utilization of methyl-, sulfur- and petroleum organic compounds in deep ocean hydrothermal plumes.</title>
        <authorList>
            <person name="Zhou Z."/>
            <person name="Liu Y."/>
            <person name="Pan J."/>
            <person name="Cron B.R."/>
            <person name="Toner B.M."/>
            <person name="Anantharaman K."/>
            <person name="Breier J.A."/>
            <person name="Dick G.J."/>
            <person name="Li M."/>
        </authorList>
    </citation>
    <scope>NUCLEOTIDE SEQUENCE</scope>
    <source>
        <strain evidence="2">SZUA-1501</strain>
    </source>
</reference>
<dbReference type="InterPro" id="IPR029063">
    <property type="entry name" value="SAM-dependent_MTases_sf"/>
</dbReference>
<proteinExistence type="predicted"/>
<evidence type="ECO:0000259" key="1">
    <source>
        <dbReference type="Pfam" id="PF05430"/>
    </source>
</evidence>
<dbReference type="AlphaFoldDB" id="A0A9D0YQ69"/>
<feature type="domain" description="MnmC-like methyltransferase" evidence="1">
    <location>
        <begin position="111"/>
        <end position="224"/>
    </location>
</feature>
<dbReference type="SUPFAM" id="SSF53335">
    <property type="entry name" value="S-adenosyl-L-methionine-dependent methyltransferases"/>
    <property type="match status" value="1"/>
</dbReference>
<comment type="caution">
    <text evidence="2">The sequence shown here is derived from an EMBL/GenBank/DDBJ whole genome shotgun (WGS) entry which is preliminary data.</text>
</comment>
<name>A0A9D0YQ69_AQUAO</name>
<protein>
    <recommendedName>
        <fullName evidence="1">MnmC-like methyltransferase domain-containing protein</fullName>
    </recommendedName>
</protein>
<dbReference type="GO" id="GO:0016645">
    <property type="term" value="F:oxidoreductase activity, acting on the CH-NH group of donors"/>
    <property type="evidence" value="ECO:0007669"/>
    <property type="project" value="InterPro"/>
</dbReference>
<dbReference type="Proteomes" id="UP000606463">
    <property type="component" value="Unassembled WGS sequence"/>
</dbReference>
<gene>
    <name evidence="2" type="ORF">EYH37_02050</name>
</gene>
<dbReference type="Pfam" id="PF05430">
    <property type="entry name" value="Methyltransf_30"/>
    <property type="match status" value="1"/>
</dbReference>
<evidence type="ECO:0000313" key="2">
    <source>
        <dbReference type="EMBL" id="HIP98135.1"/>
    </source>
</evidence>
<dbReference type="PANTHER" id="PTHR39963">
    <property type="entry name" value="SLL0983 PROTEIN"/>
    <property type="match status" value="1"/>
</dbReference>
<dbReference type="InterPro" id="IPR008471">
    <property type="entry name" value="MnmC-like_methylTransf"/>
</dbReference>
<dbReference type="PANTHER" id="PTHR39963:SF1">
    <property type="entry name" value="MNMC-LIKE METHYLTRANSFERASE DOMAIN-CONTAINING PROTEIN"/>
    <property type="match status" value="1"/>
</dbReference>
<evidence type="ECO:0000313" key="3">
    <source>
        <dbReference type="Proteomes" id="UP000606463"/>
    </source>
</evidence>
<dbReference type="EMBL" id="DQVE01000021">
    <property type="protein sequence ID" value="HIP98135.1"/>
    <property type="molecule type" value="Genomic_DNA"/>
</dbReference>
<dbReference type="Gene3D" id="3.40.50.150">
    <property type="entry name" value="Vaccinia Virus protein VP39"/>
    <property type="match status" value="1"/>
</dbReference>